<feature type="transmembrane region" description="Helical" evidence="1">
    <location>
        <begin position="365"/>
        <end position="389"/>
    </location>
</feature>
<feature type="transmembrane region" description="Helical" evidence="1">
    <location>
        <begin position="301"/>
        <end position="318"/>
    </location>
</feature>
<feature type="transmembrane region" description="Helical" evidence="1">
    <location>
        <begin position="117"/>
        <end position="140"/>
    </location>
</feature>
<protein>
    <submittedName>
        <fullName evidence="2">MFS transporter</fullName>
    </submittedName>
</protein>
<gene>
    <name evidence="2" type="ORF">KDK92_07505</name>
</gene>
<dbReference type="PANTHER" id="PTHR11328">
    <property type="entry name" value="MAJOR FACILITATOR SUPERFAMILY DOMAIN-CONTAINING PROTEIN"/>
    <property type="match status" value="1"/>
</dbReference>
<feature type="transmembrane region" description="Helical" evidence="1">
    <location>
        <begin position="187"/>
        <end position="209"/>
    </location>
</feature>
<dbReference type="Pfam" id="PF13347">
    <property type="entry name" value="MFS_2"/>
    <property type="match status" value="1"/>
</dbReference>
<feature type="transmembrane region" description="Helical" evidence="1">
    <location>
        <begin position="21"/>
        <end position="42"/>
    </location>
</feature>
<keyword evidence="3" id="KW-1185">Reference proteome</keyword>
<keyword evidence="1" id="KW-0472">Membrane</keyword>
<keyword evidence="1" id="KW-1133">Transmembrane helix</keyword>
<keyword evidence="1" id="KW-0812">Transmembrane</keyword>
<dbReference type="GO" id="GO:0006814">
    <property type="term" value="P:sodium ion transport"/>
    <property type="evidence" value="ECO:0007669"/>
    <property type="project" value="InterPro"/>
</dbReference>
<dbReference type="InterPro" id="IPR039672">
    <property type="entry name" value="MFS_2"/>
</dbReference>
<proteinExistence type="predicted"/>
<organism evidence="2 3">
    <name type="scientific">Oceanirhabdus seepicola</name>
    <dbReference type="NCBI Taxonomy" id="2828781"/>
    <lineage>
        <taxon>Bacteria</taxon>
        <taxon>Bacillati</taxon>
        <taxon>Bacillota</taxon>
        <taxon>Clostridia</taxon>
        <taxon>Eubacteriales</taxon>
        <taxon>Clostridiaceae</taxon>
        <taxon>Oceanirhabdus</taxon>
    </lineage>
</organism>
<dbReference type="GO" id="GO:0015293">
    <property type="term" value="F:symporter activity"/>
    <property type="evidence" value="ECO:0007669"/>
    <property type="project" value="InterPro"/>
</dbReference>
<feature type="transmembrane region" description="Helical" evidence="1">
    <location>
        <begin position="161"/>
        <end position="181"/>
    </location>
</feature>
<feature type="transmembrane region" description="Helical" evidence="1">
    <location>
        <begin position="324"/>
        <end position="344"/>
    </location>
</feature>
<feature type="transmembrane region" description="Helical" evidence="1">
    <location>
        <begin position="270"/>
        <end position="289"/>
    </location>
</feature>
<dbReference type="InterPro" id="IPR036259">
    <property type="entry name" value="MFS_trans_sf"/>
</dbReference>
<reference evidence="2" key="1">
    <citation type="journal article" date="2021" name="mSystems">
        <title>Bacteria and Archaea Synergistically Convert Glycine Betaine to Biogenic Methane in the Formosa Cold Seep of the South China Sea.</title>
        <authorList>
            <person name="Li L."/>
            <person name="Zhang W."/>
            <person name="Zhang S."/>
            <person name="Song L."/>
            <person name="Sun Q."/>
            <person name="Zhang H."/>
            <person name="Xiang H."/>
            <person name="Dong X."/>
        </authorList>
    </citation>
    <scope>NUCLEOTIDE SEQUENCE</scope>
    <source>
        <strain evidence="2">ZWT</strain>
    </source>
</reference>
<name>A0A9J6NYI0_9CLOT</name>
<dbReference type="SUPFAM" id="SSF103473">
    <property type="entry name" value="MFS general substrate transporter"/>
    <property type="match status" value="1"/>
</dbReference>
<accession>A0A9J6NYI0</accession>
<feature type="transmembrane region" description="Helical" evidence="1">
    <location>
        <begin position="409"/>
        <end position="433"/>
    </location>
</feature>
<evidence type="ECO:0000256" key="1">
    <source>
        <dbReference type="SAM" id="Phobius"/>
    </source>
</evidence>
<reference evidence="2" key="2">
    <citation type="submission" date="2021-04" db="EMBL/GenBank/DDBJ databases">
        <authorList>
            <person name="Dong X."/>
        </authorList>
    </citation>
    <scope>NUCLEOTIDE SEQUENCE</scope>
    <source>
        <strain evidence="2">ZWT</strain>
    </source>
</reference>
<comment type="caution">
    <text evidence="2">The sequence shown here is derived from an EMBL/GenBank/DDBJ whole genome shotgun (WGS) entry which is preliminary data.</text>
</comment>
<feature type="transmembrane region" description="Helical" evidence="1">
    <location>
        <begin position="89"/>
        <end position="111"/>
    </location>
</feature>
<feature type="transmembrane region" description="Helical" evidence="1">
    <location>
        <begin position="48"/>
        <end position="68"/>
    </location>
</feature>
<dbReference type="RefSeq" id="WP_250858574.1">
    <property type="nucleotide sequence ID" value="NZ_JAGSOJ010000001.1"/>
</dbReference>
<dbReference type="GO" id="GO:0005886">
    <property type="term" value="C:plasma membrane"/>
    <property type="evidence" value="ECO:0007669"/>
    <property type="project" value="TreeGrafter"/>
</dbReference>
<dbReference type="NCBIfam" id="TIGR00792">
    <property type="entry name" value="gph"/>
    <property type="match status" value="1"/>
</dbReference>
<dbReference type="Gene3D" id="1.20.1250.20">
    <property type="entry name" value="MFS general substrate transporter like domains"/>
    <property type="match status" value="2"/>
</dbReference>
<dbReference type="AlphaFoldDB" id="A0A9J6NYI0"/>
<dbReference type="CDD" id="cd17332">
    <property type="entry name" value="MFS_MelB_like"/>
    <property type="match status" value="1"/>
</dbReference>
<dbReference type="Proteomes" id="UP001056429">
    <property type="component" value="Unassembled WGS sequence"/>
</dbReference>
<sequence length="447" mass="50046">MKVEGNLAYGKDRVKFREYCAFSFGVFGQNIIGGFVVAYIMIFYTDYLGIASTAAGTLFFVARLWDAFNDPMMGFLAEQTRTRWGKFRPYFLFAPLPLLIIIVLSFTIPSFKIDNLLWAYVTYIAYGMIYTVMDIPMWSMTSVMSKNQVERNRLITCGKTAAPLAIVLVSVVTVPLIKVFGEGAKGYSMTALLYGIIAFIGFMVLFLFTRERVEYSNNKVTLKDSIKLIVKNTPLLKILSAQVLIILVNGLIMALIMYYCIYVLGNDVYVPILSASFVIPMIVGITIALKLGEKFGKKRTLIVFLVMRFMGFILLFLVGYENIYLLVGVNAIVSITFGAPEVLLPSMMVETIDYMELKTGVRAEGVIWSTQTFIAKTGGALSGILLGVLLKFIEYVPNEVQKVSTIKGFHGILTLVPAVALLLALIPVCMYKLDEKKYREILRELGR</sequence>
<dbReference type="GO" id="GO:0008643">
    <property type="term" value="P:carbohydrate transport"/>
    <property type="evidence" value="ECO:0007669"/>
    <property type="project" value="InterPro"/>
</dbReference>
<dbReference type="PANTHER" id="PTHR11328:SF24">
    <property type="entry name" value="MAJOR FACILITATOR SUPERFAMILY (MFS) PROFILE DOMAIN-CONTAINING PROTEIN"/>
    <property type="match status" value="1"/>
</dbReference>
<evidence type="ECO:0000313" key="3">
    <source>
        <dbReference type="Proteomes" id="UP001056429"/>
    </source>
</evidence>
<dbReference type="InterPro" id="IPR001927">
    <property type="entry name" value="Na/Gal_symport"/>
</dbReference>
<dbReference type="EMBL" id="JAGSOJ010000001">
    <property type="protein sequence ID" value="MCM1989583.1"/>
    <property type="molecule type" value="Genomic_DNA"/>
</dbReference>
<evidence type="ECO:0000313" key="2">
    <source>
        <dbReference type="EMBL" id="MCM1989583.1"/>
    </source>
</evidence>
<feature type="transmembrane region" description="Helical" evidence="1">
    <location>
        <begin position="243"/>
        <end position="264"/>
    </location>
</feature>